<dbReference type="GO" id="GO:0071424">
    <property type="term" value="F:rRNA (cytosine-N4-)-methyltransferase activity"/>
    <property type="evidence" value="ECO:0007669"/>
    <property type="project" value="TreeGrafter"/>
</dbReference>
<keyword evidence="1 3" id="KW-0489">Methyltransferase</keyword>
<proteinExistence type="inferred from homology"/>
<dbReference type="PANTHER" id="PTHR11265:SF0">
    <property type="entry name" value="12S RRNA N4-METHYLCYTIDINE METHYLTRANSFERASE"/>
    <property type="match status" value="1"/>
</dbReference>
<keyword evidence="1" id="KW-0949">S-adenosyl-L-methionine</keyword>
<dbReference type="EMBL" id="PFOD01000049">
    <property type="protein sequence ID" value="PIZ65451.1"/>
    <property type="molecule type" value="Genomic_DNA"/>
</dbReference>
<dbReference type="InterPro" id="IPR002903">
    <property type="entry name" value="RsmH"/>
</dbReference>
<gene>
    <name evidence="3" type="primary">mraW</name>
    <name evidence="3" type="ORF">COY14_02445</name>
</gene>
<dbReference type="PROSITE" id="PS51686">
    <property type="entry name" value="SAM_MT_RSMB_NOP"/>
    <property type="match status" value="1"/>
</dbReference>
<protein>
    <submittedName>
        <fullName evidence="3">16S rRNA (Cytosine(1402)-N(4))-methyltransferase</fullName>
    </submittedName>
</protein>
<dbReference type="GO" id="GO:0070475">
    <property type="term" value="P:rRNA base methylation"/>
    <property type="evidence" value="ECO:0007669"/>
    <property type="project" value="TreeGrafter"/>
</dbReference>
<dbReference type="AlphaFoldDB" id="A0A2M7U484"/>
<dbReference type="Proteomes" id="UP000230027">
    <property type="component" value="Unassembled WGS sequence"/>
</dbReference>
<organism evidence="3 4">
    <name type="scientific">Candidatus Roizmanbacteria bacterium CG_4_10_14_0_2_um_filter_36_9</name>
    <dbReference type="NCBI Taxonomy" id="1974823"/>
    <lineage>
        <taxon>Bacteria</taxon>
        <taxon>Candidatus Roizmaniibacteriota</taxon>
    </lineage>
</organism>
<feature type="binding site" evidence="1">
    <location>
        <position position="55"/>
    </location>
    <ligand>
        <name>S-adenosyl-L-methionine</name>
        <dbReference type="ChEBI" id="CHEBI:59789"/>
    </ligand>
</feature>
<name>A0A2M7U484_9BACT</name>
<dbReference type="InterPro" id="IPR029063">
    <property type="entry name" value="SAM-dependent_MTases_sf"/>
</dbReference>
<dbReference type="InterPro" id="IPR001678">
    <property type="entry name" value="MeTrfase_RsmB-F_NOP2_dom"/>
</dbReference>
<reference evidence="4" key="1">
    <citation type="submission" date="2017-09" db="EMBL/GenBank/DDBJ databases">
        <title>Depth-based differentiation of microbial function through sediment-hosted aquifers and enrichment of novel symbionts in the deep terrestrial subsurface.</title>
        <authorList>
            <person name="Probst A.J."/>
            <person name="Ladd B."/>
            <person name="Jarett J.K."/>
            <person name="Geller-Mcgrath D.E."/>
            <person name="Sieber C.M.K."/>
            <person name="Emerson J.B."/>
            <person name="Anantharaman K."/>
            <person name="Thomas B.C."/>
            <person name="Malmstrom R."/>
            <person name="Stieglmeier M."/>
            <person name="Klingl A."/>
            <person name="Woyke T."/>
            <person name="Ryan C.M."/>
            <person name="Banfield J.F."/>
        </authorList>
    </citation>
    <scope>NUCLEOTIDE SEQUENCE [LARGE SCALE GENOMIC DNA]</scope>
</reference>
<sequence length="57" mass="6371">MSLDYQHISVLGKEIIEYLKPQPNQNFVDCTLGGGGHTEKILQRTGPQGKVLAFERD</sequence>
<dbReference type="PANTHER" id="PTHR11265">
    <property type="entry name" value="S-ADENOSYL-METHYLTRANSFERASE MRAW"/>
    <property type="match status" value="1"/>
</dbReference>
<dbReference type="GO" id="GO:0003723">
    <property type="term" value="F:RNA binding"/>
    <property type="evidence" value="ECO:0007669"/>
    <property type="project" value="UniProtKB-UniRule"/>
</dbReference>
<dbReference type="Gene3D" id="3.40.50.150">
    <property type="entry name" value="Vaccinia Virus protein VP39"/>
    <property type="match status" value="1"/>
</dbReference>
<evidence type="ECO:0000256" key="1">
    <source>
        <dbReference type="PROSITE-ProRule" id="PRU01023"/>
    </source>
</evidence>
<comment type="caution">
    <text evidence="3">The sequence shown here is derived from an EMBL/GenBank/DDBJ whole genome shotgun (WGS) entry which is preliminary data.</text>
</comment>
<feature type="non-terminal residue" evidence="3">
    <location>
        <position position="57"/>
    </location>
</feature>
<feature type="domain" description="SAM-dependent MTase RsmB/NOP-type" evidence="2">
    <location>
        <begin position="1"/>
        <end position="57"/>
    </location>
</feature>
<accession>A0A2M7U484</accession>
<comment type="caution">
    <text evidence="1">Lacks conserved residue(s) required for the propagation of feature annotation.</text>
</comment>
<evidence type="ECO:0000313" key="4">
    <source>
        <dbReference type="Proteomes" id="UP000230027"/>
    </source>
</evidence>
<dbReference type="SUPFAM" id="SSF53335">
    <property type="entry name" value="S-adenosyl-L-methionine-dependent methyltransferases"/>
    <property type="match status" value="1"/>
</dbReference>
<evidence type="ECO:0000313" key="3">
    <source>
        <dbReference type="EMBL" id="PIZ65451.1"/>
    </source>
</evidence>
<keyword evidence="1" id="KW-0694">RNA-binding</keyword>
<keyword evidence="1 3" id="KW-0808">Transferase</keyword>
<dbReference type="Pfam" id="PF01795">
    <property type="entry name" value="Methyltransf_5"/>
    <property type="match status" value="1"/>
</dbReference>
<comment type="similarity">
    <text evidence="1">Belongs to the class I-like SAM-binding methyltransferase superfamily. RsmB/NOP family.</text>
</comment>
<evidence type="ECO:0000259" key="2">
    <source>
        <dbReference type="PROSITE" id="PS51686"/>
    </source>
</evidence>